<keyword evidence="1" id="KW-0472">Membrane</keyword>
<dbReference type="OMA" id="RNHRWIT"/>
<feature type="transmembrane region" description="Helical" evidence="1">
    <location>
        <begin position="127"/>
        <end position="148"/>
    </location>
</feature>
<dbReference type="OrthoDB" id="7457895at2759"/>
<accession>A0A226E812</accession>
<proteinExistence type="predicted"/>
<name>A0A226E812_FOLCA</name>
<sequence>MSGTCCCGSCTVGQGTLIIGILDIIGGIYSVVTDSMEIHTMINYPDKIEDPDFKEYPTLYVTLDSISIFMMVVFFILACLMIYGYRKRNHRWITPWLIWSYVTLAYGAVMVVVCFCIIAVAGRVAEGFLFLILAGFFLGLQVYFIFVVKRFVDELKGGVVN</sequence>
<keyword evidence="1" id="KW-1133">Transmembrane helix</keyword>
<evidence type="ECO:0008006" key="4">
    <source>
        <dbReference type="Google" id="ProtNLM"/>
    </source>
</evidence>
<evidence type="ECO:0000256" key="1">
    <source>
        <dbReference type="SAM" id="Phobius"/>
    </source>
</evidence>
<dbReference type="Pfam" id="PF15860">
    <property type="entry name" value="DUF4728"/>
    <property type="match status" value="1"/>
</dbReference>
<feature type="transmembrane region" description="Helical" evidence="1">
    <location>
        <begin position="66"/>
        <end position="85"/>
    </location>
</feature>
<gene>
    <name evidence="2" type="ORF">Fcan01_10102</name>
</gene>
<dbReference type="InterPro" id="IPR031720">
    <property type="entry name" value="DUF4728"/>
</dbReference>
<dbReference type="AlphaFoldDB" id="A0A226E812"/>
<reference evidence="2 3" key="1">
    <citation type="submission" date="2015-12" db="EMBL/GenBank/DDBJ databases">
        <title>The genome of Folsomia candida.</title>
        <authorList>
            <person name="Faddeeva A."/>
            <person name="Derks M.F."/>
            <person name="Anvar Y."/>
            <person name="Smit S."/>
            <person name="Van Straalen N."/>
            <person name="Roelofs D."/>
        </authorList>
    </citation>
    <scope>NUCLEOTIDE SEQUENCE [LARGE SCALE GENOMIC DNA]</scope>
    <source>
        <strain evidence="2 3">VU population</strain>
        <tissue evidence="2">Whole body</tissue>
    </source>
</reference>
<evidence type="ECO:0000313" key="3">
    <source>
        <dbReference type="Proteomes" id="UP000198287"/>
    </source>
</evidence>
<keyword evidence="3" id="KW-1185">Reference proteome</keyword>
<dbReference type="Proteomes" id="UP000198287">
    <property type="component" value="Unassembled WGS sequence"/>
</dbReference>
<protein>
    <recommendedName>
        <fullName evidence="4">Lysosomal-associated transmembrane protein 4A</fullName>
    </recommendedName>
</protein>
<dbReference type="PANTHER" id="PTHR36694">
    <property type="entry name" value="PASIFLORA 1, ISOFORM A-RELATED"/>
    <property type="match status" value="1"/>
</dbReference>
<feature type="transmembrane region" description="Helical" evidence="1">
    <location>
        <begin position="97"/>
        <end position="121"/>
    </location>
</feature>
<organism evidence="2 3">
    <name type="scientific">Folsomia candida</name>
    <name type="common">Springtail</name>
    <dbReference type="NCBI Taxonomy" id="158441"/>
    <lineage>
        <taxon>Eukaryota</taxon>
        <taxon>Metazoa</taxon>
        <taxon>Ecdysozoa</taxon>
        <taxon>Arthropoda</taxon>
        <taxon>Hexapoda</taxon>
        <taxon>Collembola</taxon>
        <taxon>Entomobryomorpha</taxon>
        <taxon>Isotomoidea</taxon>
        <taxon>Isotomidae</taxon>
        <taxon>Proisotominae</taxon>
        <taxon>Folsomia</taxon>
    </lineage>
</organism>
<comment type="caution">
    <text evidence="2">The sequence shown here is derived from an EMBL/GenBank/DDBJ whole genome shotgun (WGS) entry which is preliminary data.</text>
</comment>
<evidence type="ECO:0000313" key="2">
    <source>
        <dbReference type="EMBL" id="OXA53745.1"/>
    </source>
</evidence>
<dbReference type="EMBL" id="LNIX01000005">
    <property type="protein sequence ID" value="OXA53745.1"/>
    <property type="molecule type" value="Genomic_DNA"/>
</dbReference>
<keyword evidence="1" id="KW-0812">Transmembrane</keyword>
<dbReference type="PANTHER" id="PTHR36694:SF11">
    <property type="entry name" value="LP21121P-RELATED"/>
    <property type="match status" value="1"/>
</dbReference>